<dbReference type="Gene3D" id="3.40.50.1820">
    <property type="entry name" value="alpha/beta hydrolase"/>
    <property type="match status" value="1"/>
</dbReference>
<dbReference type="InterPro" id="IPR050266">
    <property type="entry name" value="AB_hydrolase_sf"/>
</dbReference>
<name>A0A158KLH2_9BURK</name>
<dbReference type="PANTHER" id="PTHR43798:SF31">
    <property type="entry name" value="AB HYDROLASE SUPERFAMILY PROTEIN YCLE"/>
    <property type="match status" value="1"/>
</dbReference>
<protein>
    <submittedName>
        <fullName evidence="4">Alpha/beta hydrolase</fullName>
    </submittedName>
</protein>
<evidence type="ECO:0000259" key="3">
    <source>
        <dbReference type="Pfam" id="PF12697"/>
    </source>
</evidence>
<dbReference type="OrthoDB" id="9799989at2"/>
<dbReference type="PRINTS" id="PR00111">
    <property type="entry name" value="ABHYDROLASE"/>
</dbReference>
<dbReference type="Gene3D" id="3.30.1050.10">
    <property type="entry name" value="SCP2 sterol-binding domain"/>
    <property type="match status" value="1"/>
</dbReference>
<evidence type="ECO:0000313" key="4">
    <source>
        <dbReference type="EMBL" id="SAL82018.1"/>
    </source>
</evidence>
<feature type="region of interest" description="Disordered" evidence="2">
    <location>
        <begin position="122"/>
        <end position="145"/>
    </location>
</feature>
<dbReference type="InterPro" id="IPR029058">
    <property type="entry name" value="AB_hydrolase_fold"/>
</dbReference>
<dbReference type="GO" id="GO:0016787">
    <property type="term" value="F:hydrolase activity"/>
    <property type="evidence" value="ECO:0007669"/>
    <property type="project" value="UniProtKB-KW"/>
</dbReference>
<evidence type="ECO:0000256" key="2">
    <source>
        <dbReference type="SAM" id="MobiDB-lite"/>
    </source>
</evidence>
<evidence type="ECO:0000313" key="5">
    <source>
        <dbReference type="Proteomes" id="UP000054925"/>
    </source>
</evidence>
<dbReference type="PANTHER" id="PTHR43798">
    <property type="entry name" value="MONOACYLGLYCEROL LIPASE"/>
    <property type="match status" value="1"/>
</dbReference>
<keyword evidence="1 4" id="KW-0378">Hydrolase</keyword>
<proteinExistence type="predicted"/>
<dbReference type="Proteomes" id="UP000054925">
    <property type="component" value="Unassembled WGS sequence"/>
</dbReference>
<dbReference type="InterPro" id="IPR036527">
    <property type="entry name" value="SCP2_sterol-bd_dom_sf"/>
</dbReference>
<organism evidence="4 5">
    <name type="scientific">Caballeronia terrestris</name>
    <dbReference type="NCBI Taxonomy" id="1226301"/>
    <lineage>
        <taxon>Bacteria</taxon>
        <taxon>Pseudomonadati</taxon>
        <taxon>Pseudomonadota</taxon>
        <taxon>Betaproteobacteria</taxon>
        <taxon>Burkholderiales</taxon>
        <taxon>Burkholderiaceae</taxon>
        <taxon>Caballeronia</taxon>
    </lineage>
</organism>
<evidence type="ECO:0000256" key="1">
    <source>
        <dbReference type="ARBA" id="ARBA00022801"/>
    </source>
</evidence>
<dbReference type="AlphaFoldDB" id="A0A158KLH2"/>
<comment type="caution">
    <text evidence="4">The sequence shown here is derived from an EMBL/GenBank/DDBJ whole genome shotgun (WGS) entry which is preliminary data.</text>
</comment>
<feature type="domain" description="AB hydrolase-1" evidence="3">
    <location>
        <begin position="167"/>
        <end position="391"/>
    </location>
</feature>
<gene>
    <name evidence="4" type="ORF">AWB67_06005</name>
</gene>
<keyword evidence="5" id="KW-1185">Reference proteome</keyword>
<dbReference type="Pfam" id="PF12697">
    <property type="entry name" value="Abhydrolase_6"/>
    <property type="match status" value="1"/>
</dbReference>
<dbReference type="SUPFAM" id="SSF53474">
    <property type="entry name" value="alpha/beta-Hydrolases"/>
    <property type="match status" value="1"/>
</dbReference>
<dbReference type="RefSeq" id="WP_062640461.1">
    <property type="nucleotide sequence ID" value="NZ_FCOL02000069.1"/>
</dbReference>
<reference evidence="4" key="1">
    <citation type="submission" date="2016-01" db="EMBL/GenBank/DDBJ databases">
        <authorList>
            <person name="Peeters C."/>
        </authorList>
    </citation>
    <scope>NUCLEOTIDE SEQUENCE [LARGE SCALE GENOMIC DNA]</scope>
    <source>
        <strain evidence="4">LMG 22937</strain>
    </source>
</reference>
<accession>A0A158KLH2</accession>
<dbReference type="EMBL" id="FCOL02000069">
    <property type="protein sequence ID" value="SAL82018.1"/>
    <property type="molecule type" value="Genomic_DNA"/>
</dbReference>
<dbReference type="InterPro" id="IPR000073">
    <property type="entry name" value="AB_hydrolase_1"/>
</dbReference>
<dbReference type="SUPFAM" id="SSF55718">
    <property type="entry name" value="SCP-like"/>
    <property type="match status" value="1"/>
</dbReference>
<dbReference type="GO" id="GO:0016020">
    <property type="term" value="C:membrane"/>
    <property type="evidence" value="ECO:0007669"/>
    <property type="project" value="TreeGrafter"/>
</dbReference>
<sequence length="407" mass="44759">MSKLTDTTWWNDFASELNRDEDWTRAARYFDGRIQFKHDNGYSTLAVLAGKAVAVFPEGSPLGADIVVAGPDEEWQRVLDGKIDWFEALSPGMGKLTLEGNTVAAWQYVDVMARAFDAMKRVGKPDSGEKPSYSPGPKPSGKETTGHYVMVDGIRVYYEEAGEGHPIVCFHAASQDTLMYRHVLDGLSDEFRVIAVDAPGHAKTELPADGPFHSLTRHAEFNERLMDILGLKKPAIIGCSMGGNLVLELGSRRPDAYGAIISAEGADYTPTVSEFFLDMLLMNGTEIIGAWSRSMTGYRTPPDRAAEVVWQISRTTPQVMRGDLTGYANFDKRSEVGKIKSPVMLLRGDADWLVYQEKVEEAASRIPGSKIAVLAGTGHYPMTENPLEFCDTVRGFLHEAGLGKANR</sequence>